<dbReference type="Pfam" id="PF13739">
    <property type="entry name" value="PdaC"/>
    <property type="match status" value="1"/>
</dbReference>
<evidence type="ECO:0000259" key="4">
    <source>
        <dbReference type="Pfam" id="PF13739"/>
    </source>
</evidence>
<dbReference type="Pfam" id="PF11738">
    <property type="entry name" value="DUF3298"/>
    <property type="match status" value="1"/>
</dbReference>
<feature type="signal peptide" evidence="1">
    <location>
        <begin position="1"/>
        <end position="24"/>
    </location>
</feature>
<dbReference type="Proteomes" id="UP000267017">
    <property type="component" value="Unassembled WGS sequence"/>
</dbReference>
<evidence type="ECO:0000259" key="3">
    <source>
        <dbReference type="Pfam" id="PF11738"/>
    </source>
</evidence>
<sequence>MNKMMRLGAIAVGASLLCGGILLPVDPGHATAAAQKPQAVQNGNANAAATKNKNTAPNAVALQVNGEKTGLQGLLLDGKTFVPAAFFRDALKIPTSYDSKSKTYKIGQGYRQLTIEMAGGSVISSINGFYVGEAKLINGRLYVPFQWVKDYLGYGAVWNKAAKQLNVMKSRENKVTVTTSSYDKESKQASVHLQYPQLSGTGNAEAEKAINAVFEKEIGDYKEHIAKVMKEAGDQSATDPYTFGNSYLVTYNQNGVLSLLLEYTEYTGGAHGMTYRTGYTFSLKDGKALGLSDLLGANKDYKKQLNTRLGKELKANPGYLGGFKGMKEQPDFYLLPGRVQIFFQLYEYTAYAAGFPEFGFAWNELLPKGANPFGSLK</sequence>
<feature type="domain" description="Deacetylase PdaC" evidence="4">
    <location>
        <begin position="184"/>
        <end position="274"/>
    </location>
</feature>
<name>A0A3P3U1W8_9BACL</name>
<keyword evidence="1" id="KW-0732">Signal</keyword>
<dbReference type="InterPro" id="IPR036582">
    <property type="entry name" value="Mao_N_sf"/>
</dbReference>
<dbReference type="SUPFAM" id="SSF55383">
    <property type="entry name" value="Copper amine oxidase, domain N"/>
    <property type="match status" value="1"/>
</dbReference>
<dbReference type="Gene3D" id="3.90.640.20">
    <property type="entry name" value="Heat-shock cognate protein, ATPase"/>
    <property type="match status" value="1"/>
</dbReference>
<organism evidence="5 6">
    <name type="scientific">Paenibacillus oralis</name>
    <dbReference type="NCBI Taxonomy" id="2490856"/>
    <lineage>
        <taxon>Bacteria</taxon>
        <taxon>Bacillati</taxon>
        <taxon>Bacillota</taxon>
        <taxon>Bacilli</taxon>
        <taxon>Bacillales</taxon>
        <taxon>Paenibacillaceae</taxon>
        <taxon>Paenibacillus</taxon>
    </lineage>
</organism>
<protein>
    <submittedName>
        <fullName evidence="5">DUF4163 domain-containing protein</fullName>
    </submittedName>
</protein>
<dbReference type="InterPro" id="IPR025303">
    <property type="entry name" value="PdaC"/>
</dbReference>
<dbReference type="InterPro" id="IPR021729">
    <property type="entry name" value="DUF3298"/>
</dbReference>
<feature type="chain" id="PRO_5039609874" evidence="1">
    <location>
        <begin position="25"/>
        <end position="377"/>
    </location>
</feature>
<gene>
    <name evidence="5" type="ORF">EHV15_13650</name>
</gene>
<evidence type="ECO:0000313" key="6">
    <source>
        <dbReference type="Proteomes" id="UP000267017"/>
    </source>
</evidence>
<comment type="caution">
    <text evidence="5">The sequence shown here is derived from an EMBL/GenBank/DDBJ whole genome shotgun (WGS) entry which is preliminary data.</text>
</comment>
<evidence type="ECO:0000256" key="1">
    <source>
        <dbReference type="SAM" id="SignalP"/>
    </source>
</evidence>
<evidence type="ECO:0000259" key="2">
    <source>
        <dbReference type="Pfam" id="PF07833"/>
    </source>
</evidence>
<dbReference type="EMBL" id="RRCN01000001">
    <property type="protein sequence ID" value="RRJ63856.1"/>
    <property type="molecule type" value="Genomic_DNA"/>
</dbReference>
<feature type="domain" description="DUF3298" evidence="3">
    <location>
        <begin position="292"/>
        <end position="360"/>
    </location>
</feature>
<accession>A0A3P3U1W8</accession>
<evidence type="ECO:0000313" key="5">
    <source>
        <dbReference type="EMBL" id="RRJ63856.1"/>
    </source>
</evidence>
<dbReference type="InterPro" id="IPR037126">
    <property type="entry name" value="PdaC/RsiV-like_sf"/>
</dbReference>
<dbReference type="OrthoDB" id="5637at2"/>
<dbReference type="Pfam" id="PF07833">
    <property type="entry name" value="Cu_amine_oxidN1"/>
    <property type="match status" value="1"/>
</dbReference>
<dbReference type="InterPro" id="IPR012854">
    <property type="entry name" value="Cu_amine_oxidase-like_N"/>
</dbReference>
<dbReference type="Gene3D" id="3.30.565.40">
    <property type="entry name" value="Fervidobacterium nodosum Rt17-B1 like"/>
    <property type="match status" value="1"/>
</dbReference>
<keyword evidence="6" id="KW-1185">Reference proteome</keyword>
<reference evidence="5 6" key="1">
    <citation type="submission" date="2018-11" db="EMBL/GenBank/DDBJ databases">
        <title>Genome sequencing of Paenibacillus sp. KCOM 3021 (= ChDC PVNT-B20).</title>
        <authorList>
            <person name="Kook J.-K."/>
            <person name="Park S.-N."/>
            <person name="Lim Y.K."/>
        </authorList>
    </citation>
    <scope>NUCLEOTIDE SEQUENCE [LARGE SCALE GENOMIC DNA]</scope>
    <source>
        <strain evidence="5 6">KCOM 3021</strain>
    </source>
</reference>
<dbReference type="RefSeq" id="WP_128631688.1">
    <property type="nucleotide sequence ID" value="NZ_RRCN01000001.1"/>
</dbReference>
<dbReference type="AlphaFoldDB" id="A0A3P3U1W8"/>
<feature type="domain" description="Copper amine oxidase-like N-terminal" evidence="2">
    <location>
        <begin position="64"/>
        <end position="165"/>
    </location>
</feature>
<proteinExistence type="predicted"/>